<protein>
    <submittedName>
        <fullName evidence="1">Uncharacterized protein</fullName>
    </submittedName>
</protein>
<dbReference type="SUPFAM" id="SSF54001">
    <property type="entry name" value="Cysteine proteinases"/>
    <property type="match status" value="1"/>
</dbReference>
<evidence type="ECO:0000313" key="2">
    <source>
        <dbReference type="Proteomes" id="UP001159405"/>
    </source>
</evidence>
<evidence type="ECO:0000313" key="1">
    <source>
        <dbReference type="EMBL" id="CAH3178336.1"/>
    </source>
</evidence>
<keyword evidence="2" id="KW-1185">Reference proteome</keyword>
<reference evidence="1 2" key="1">
    <citation type="submission" date="2022-05" db="EMBL/GenBank/DDBJ databases">
        <authorList>
            <consortium name="Genoscope - CEA"/>
            <person name="William W."/>
        </authorList>
    </citation>
    <scope>NUCLEOTIDE SEQUENCE [LARGE SCALE GENOMIC DNA]</scope>
</reference>
<sequence length="461" mass="53594">RVIVGLLHSDAFNGDLERYPFAFEKFGVTQVRQNLNGEEYPYRTLQLTGDQAYEDLLGYDRFLQAMGAYNEDKIPMLLPSDWGQGNNCTLFMFNNVPSQKADDPQYRNPRQSGNTRLIIDFSAAVGHNVTILVWSEYENIRQKTPVMEFVALSDTVLRTLALEDPTLRRVFHGVHPADQLPRSPAKEIRQAYIVNTDPAGEPGQHWLGLWTEKNQCEIFDSYGLPLYVYTNPELHQWWSQWKYLTRSDQTLQALDSQTCGHYALFFLKARAQGRSYQEFLSQWSCDNLVLNDHKVADQLKRVIKQELQDEDGIQFYRGLPDPRHLTQWFGRTRGGVLVLDDLMEEGGQDKRVLDLFTKDSHHRNITVLYLTQDLFPPGKFSKTINRNAHYIVAFKNPRDQTGIRTVLLQAFPDQWRQVLRLFKRITARPFGYLMLDVHPASDDRYRLWSHLTPREGKAQVH</sequence>
<comment type="caution">
    <text evidence="1">The sequence shown here is derived from an EMBL/GenBank/DDBJ whole genome shotgun (WGS) entry which is preliminary data.</text>
</comment>
<dbReference type="EMBL" id="CALNXK010000238">
    <property type="protein sequence ID" value="CAH3178336.1"/>
    <property type="molecule type" value="Genomic_DNA"/>
</dbReference>
<feature type="non-terminal residue" evidence="1">
    <location>
        <position position="461"/>
    </location>
</feature>
<dbReference type="Proteomes" id="UP001159405">
    <property type="component" value="Unassembled WGS sequence"/>
</dbReference>
<feature type="non-terminal residue" evidence="1">
    <location>
        <position position="1"/>
    </location>
</feature>
<accession>A0ABN8RGH5</accession>
<name>A0ABN8RGH5_9CNID</name>
<proteinExistence type="predicted"/>
<gene>
    <name evidence="1" type="ORF">PLOB_00020297</name>
</gene>
<organism evidence="1 2">
    <name type="scientific">Porites lobata</name>
    <dbReference type="NCBI Taxonomy" id="104759"/>
    <lineage>
        <taxon>Eukaryota</taxon>
        <taxon>Metazoa</taxon>
        <taxon>Cnidaria</taxon>
        <taxon>Anthozoa</taxon>
        <taxon>Hexacorallia</taxon>
        <taxon>Scleractinia</taxon>
        <taxon>Fungiina</taxon>
        <taxon>Poritidae</taxon>
        <taxon>Porites</taxon>
    </lineage>
</organism>
<dbReference type="Gene3D" id="3.40.395.10">
    <property type="entry name" value="Adenoviral Proteinase, Chain A"/>
    <property type="match status" value="1"/>
</dbReference>
<dbReference type="InterPro" id="IPR038765">
    <property type="entry name" value="Papain-like_cys_pep_sf"/>
</dbReference>